<feature type="domain" description="Peptidase M14" evidence="10">
    <location>
        <begin position="108"/>
        <end position="393"/>
    </location>
</feature>
<evidence type="ECO:0000256" key="6">
    <source>
        <dbReference type="ARBA" id="ARBA00022833"/>
    </source>
</evidence>
<organism evidence="11 12">
    <name type="scientific">Bacillus coahuilensis p1.1.43</name>
    <dbReference type="NCBI Taxonomy" id="1150625"/>
    <lineage>
        <taxon>Bacteria</taxon>
        <taxon>Bacillati</taxon>
        <taxon>Bacillota</taxon>
        <taxon>Bacilli</taxon>
        <taxon>Bacillales</taxon>
        <taxon>Bacillaceae</taxon>
        <taxon>Bacillus</taxon>
    </lineage>
</organism>
<dbReference type="PANTHER" id="PTHR11705:SF143">
    <property type="entry name" value="SLL0236 PROTEIN"/>
    <property type="match status" value="1"/>
</dbReference>
<evidence type="ECO:0000259" key="10">
    <source>
        <dbReference type="PROSITE" id="PS52035"/>
    </source>
</evidence>
<comment type="caution">
    <text evidence="11">The sequence shown here is derived from an EMBL/GenBank/DDBJ whole genome shotgun (WGS) entry which is preliminary data.</text>
</comment>
<keyword evidence="5" id="KW-0378">Hydrolase</keyword>
<evidence type="ECO:0000313" key="11">
    <source>
        <dbReference type="EMBL" id="KUP05974.1"/>
    </source>
</evidence>
<dbReference type="GO" id="GO:0004181">
    <property type="term" value="F:metallocarboxypeptidase activity"/>
    <property type="evidence" value="ECO:0007669"/>
    <property type="project" value="InterPro"/>
</dbReference>
<dbReference type="InterPro" id="IPR034274">
    <property type="entry name" value="ENP1_M14_CPD"/>
</dbReference>
<dbReference type="OrthoDB" id="9802862at2"/>
<dbReference type="SUPFAM" id="SSF53187">
    <property type="entry name" value="Zn-dependent exopeptidases"/>
    <property type="match status" value="1"/>
</dbReference>
<dbReference type="GO" id="GO:0008270">
    <property type="term" value="F:zinc ion binding"/>
    <property type="evidence" value="ECO:0007669"/>
    <property type="project" value="InterPro"/>
</dbReference>
<accession>A0A147K7I7</accession>
<protein>
    <submittedName>
        <fullName evidence="11">Peptidase M14</fullName>
    </submittedName>
</protein>
<keyword evidence="3" id="KW-0645">Protease</keyword>
<evidence type="ECO:0000256" key="8">
    <source>
        <dbReference type="PROSITE-ProRule" id="PRU01379"/>
    </source>
</evidence>
<dbReference type="PATRIC" id="fig|1150625.3.peg.2114"/>
<dbReference type="Pfam" id="PF00246">
    <property type="entry name" value="Peptidase_M14"/>
    <property type="match status" value="1"/>
</dbReference>
<evidence type="ECO:0000256" key="3">
    <source>
        <dbReference type="ARBA" id="ARBA00022670"/>
    </source>
</evidence>
<dbReference type="PANTHER" id="PTHR11705">
    <property type="entry name" value="PROTEASE FAMILY M14 CARBOXYPEPTIDASE A,B"/>
    <property type="match status" value="1"/>
</dbReference>
<feature type="domain" description="LysM" evidence="9">
    <location>
        <begin position="51"/>
        <end position="95"/>
    </location>
</feature>
<dbReference type="PROSITE" id="PS51782">
    <property type="entry name" value="LYSM"/>
    <property type="match status" value="2"/>
</dbReference>
<dbReference type="Gene3D" id="3.40.630.10">
    <property type="entry name" value="Zn peptidases"/>
    <property type="match status" value="1"/>
</dbReference>
<dbReference type="STRING" id="1150625.Q75_09915"/>
<evidence type="ECO:0000313" key="12">
    <source>
        <dbReference type="Proteomes" id="UP000074108"/>
    </source>
</evidence>
<dbReference type="Pfam" id="PF01476">
    <property type="entry name" value="LysM"/>
    <property type="match status" value="2"/>
</dbReference>
<dbReference type="PROSITE" id="PS00132">
    <property type="entry name" value="CARBOXYPEPT_ZN_1"/>
    <property type="match status" value="1"/>
</dbReference>
<keyword evidence="6" id="KW-0862">Zinc</keyword>
<sequence>MDVKVRQGDSLWYYSQLFYMPLPLLLDSNRDMDVYSLQIGQSIKIPGFYVERYSIQKSDSLWSIANNRNMNVDALLLLNQDTSPSNLQVGQDILVPVRVTSPIERGQQAFTFSKLENTLNRLLEIYPFLKANTIGKSVDGLPIYEIVIGKGKKQVHFDGSFHANEWITTSLLLAFLNNYALSLTNGNPIRGISMLPIYQSVTLSIVPMVNPDGVNLVLDGPPAERKQQLIEMNKGSSDFSRWKANIRGVDLNNQYPAKWEVEKERKEEKSPAYRDYPGDAPLTEPEAIAMAELAKDRGFDRLLAFHTQGQEFYWGYEGLEPEESVQLAKMFERVSGYRSIRYVDSYAGYKDWFIKEFQKAGFTIEAGLGINPLPLSQFQNIYERVVGIILVTLYR</sequence>
<dbReference type="SMART" id="SM00631">
    <property type="entry name" value="Zn_pept"/>
    <property type="match status" value="1"/>
</dbReference>
<name>A0A147K7I7_9BACI</name>
<dbReference type="PROSITE" id="PS52035">
    <property type="entry name" value="PEPTIDASE_M14"/>
    <property type="match status" value="1"/>
</dbReference>
<dbReference type="SMART" id="SM00257">
    <property type="entry name" value="LysM"/>
    <property type="match status" value="2"/>
</dbReference>
<dbReference type="SUPFAM" id="SSF54106">
    <property type="entry name" value="LysM domain"/>
    <property type="match status" value="1"/>
</dbReference>
<dbReference type="AlphaFoldDB" id="A0A147K7I7"/>
<dbReference type="PRINTS" id="PR00765">
    <property type="entry name" value="CRBOXYPTASEA"/>
</dbReference>
<evidence type="ECO:0000259" key="9">
    <source>
        <dbReference type="PROSITE" id="PS51782"/>
    </source>
</evidence>
<dbReference type="InterPro" id="IPR000834">
    <property type="entry name" value="Peptidase_M14"/>
</dbReference>
<dbReference type="InterPro" id="IPR036779">
    <property type="entry name" value="LysM_dom_sf"/>
</dbReference>
<dbReference type="Proteomes" id="UP000074108">
    <property type="component" value="Unassembled WGS sequence"/>
</dbReference>
<dbReference type="GO" id="GO:0006508">
    <property type="term" value="P:proteolysis"/>
    <property type="evidence" value="ECO:0007669"/>
    <property type="project" value="UniProtKB-KW"/>
</dbReference>
<evidence type="ECO:0000256" key="5">
    <source>
        <dbReference type="ARBA" id="ARBA00022801"/>
    </source>
</evidence>
<proteinExistence type="inferred from homology"/>
<dbReference type="Gene3D" id="3.10.350.10">
    <property type="entry name" value="LysM domain"/>
    <property type="match status" value="2"/>
</dbReference>
<feature type="active site" description="Proton donor/acceptor" evidence="8">
    <location>
        <position position="365"/>
    </location>
</feature>
<comment type="similarity">
    <text evidence="2 8">Belongs to the peptidase M14 family.</text>
</comment>
<comment type="cofactor">
    <cofactor evidence="1">
        <name>Zn(2+)</name>
        <dbReference type="ChEBI" id="CHEBI:29105"/>
    </cofactor>
</comment>
<feature type="domain" description="LysM" evidence="9">
    <location>
        <begin position="1"/>
        <end position="45"/>
    </location>
</feature>
<evidence type="ECO:0000256" key="4">
    <source>
        <dbReference type="ARBA" id="ARBA00022723"/>
    </source>
</evidence>
<dbReference type="CDD" id="cd00118">
    <property type="entry name" value="LysM"/>
    <property type="match status" value="2"/>
</dbReference>
<dbReference type="RefSeq" id="WP_059351265.1">
    <property type="nucleotide sequence ID" value="NZ_LDYG01000031.1"/>
</dbReference>
<dbReference type="InterPro" id="IPR018392">
    <property type="entry name" value="LysM"/>
</dbReference>
<evidence type="ECO:0000256" key="1">
    <source>
        <dbReference type="ARBA" id="ARBA00001947"/>
    </source>
</evidence>
<keyword evidence="4" id="KW-0479">Metal-binding</keyword>
<gene>
    <name evidence="11" type="ORF">Q75_09915</name>
</gene>
<evidence type="ECO:0000256" key="7">
    <source>
        <dbReference type="ARBA" id="ARBA00023049"/>
    </source>
</evidence>
<reference evidence="11 12" key="1">
    <citation type="journal article" date="2016" name="Front. Microbiol.">
        <title>Microevolution Analysis of Bacillus coahuilensis Unveils Differences in Phosphorus Acquisition Strategies and Their Regulation.</title>
        <authorList>
            <person name="Gomez-Lunar Z."/>
            <person name="Hernandez-Gonzalez I."/>
            <person name="Rodriguez-Torres M.D."/>
            <person name="Souza V."/>
            <person name="Olmedo-Alvarez G."/>
        </authorList>
    </citation>
    <scope>NUCLEOTIDE SEQUENCE [LARGE SCALE GENOMIC DNA]</scope>
    <source>
        <strain evidence="12">p1.1.43</strain>
    </source>
</reference>
<keyword evidence="7" id="KW-0482">Metalloprotease</keyword>
<evidence type="ECO:0000256" key="2">
    <source>
        <dbReference type="ARBA" id="ARBA00005988"/>
    </source>
</evidence>
<keyword evidence="12" id="KW-1185">Reference proteome</keyword>
<dbReference type="InterPro" id="IPR057246">
    <property type="entry name" value="CARBOXYPEPT_ZN_1"/>
</dbReference>
<dbReference type="GO" id="GO:0005615">
    <property type="term" value="C:extracellular space"/>
    <property type="evidence" value="ECO:0007669"/>
    <property type="project" value="TreeGrafter"/>
</dbReference>
<dbReference type="CDD" id="cd06229">
    <property type="entry name" value="M14_Endopeptidase_I"/>
    <property type="match status" value="1"/>
</dbReference>
<dbReference type="EMBL" id="LDYG01000031">
    <property type="protein sequence ID" value="KUP05974.1"/>
    <property type="molecule type" value="Genomic_DNA"/>
</dbReference>